<dbReference type="InterPro" id="IPR032675">
    <property type="entry name" value="LRR_dom_sf"/>
</dbReference>
<sequence length="303" mass="34910">MVYGFLEERNYQISMNIIMLSQVRQTQGFWGGVHVCTRCIWTTPGSFFKDGKSSKQEWYTPDVAHKAESWNIPKPKQELPANEWRSVFQHFRPTRLGLNVVHAFQKGIDFRPNAFKNWFKDFQTKYNITDQSYNQDRVAAVGFELAAAHFVVHRKGKVRFRNSVDWVQQNEDGEYELSPHFIPDVCVEAIDTTGMDLLYEGLGSMVNLKHLKSLNLSGCQNIDDWCIDRVCAQYWQTLEHLDISHCTKVTENGIAALARLRALKTLNITGFHHLNDIQLVCILLEDSLPDIEIIGVDFMEPPT</sequence>
<dbReference type="InterPro" id="IPR006553">
    <property type="entry name" value="Leu-rich_rpt_Cys-con_subtyp"/>
</dbReference>
<dbReference type="InterPro" id="IPR001611">
    <property type="entry name" value="Leu-rich_rpt"/>
</dbReference>
<dbReference type="Proteomes" id="UP001286313">
    <property type="component" value="Unassembled WGS sequence"/>
</dbReference>
<dbReference type="PANTHER" id="PTHR13382:SF10">
    <property type="entry name" value="ATP SYNTHASE SUBUNIT S, MITOCHONDRIAL"/>
    <property type="match status" value="1"/>
</dbReference>
<evidence type="ECO:0000256" key="2">
    <source>
        <dbReference type="ARBA" id="ARBA00076566"/>
    </source>
</evidence>
<proteinExistence type="inferred from homology"/>
<dbReference type="Gene3D" id="3.80.10.10">
    <property type="entry name" value="Ribonuclease Inhibitor"/>
    <property type="match status" value="1"/>
</dbReference>
<protein>
    <recommendedName>
        <fullName evidence="2">ATP synthase subunit s-like protein</fullName>
    </recommendedName>
</protein>
<gene>
    <name evidence="3" type="ORF">Pcinc_033890</name>
</gene>
<comment type="caution">
    <text evidence="3">The sequence shown here is derived from an EMBL/GenBank/DDBJ whole genome shotgun (WGS) entry which is preliminary data.</text>
</comment>
<dbReference type="Pfam" id="PF13516">
    <property type="entry name" value="LRR_6"/>
    <property type="match status" value="2"/>
</dbReference>
<dbReference type="InterPro" id="IPR050648">
    <property type="entry name" value="F-box_LRR-repeat"/>
</dbReference>
<keyword evidence="4" id="KW-1185">Reference proteome</keyword>
<dbReference type="AlphaFoldDB" id="A0AAE1ERA5"/>
<evidence type="ECO:0000256" key="1">
    <source>
        <dbReference type="ARBA" id="ARBA00006901"/>
    </source>
</evidence>
<dbReference type="EMBL" id="JAWQEG010004836">
    <property type="protein sequence ID" value="KAK3860040.1"/>
    <property type="molecule type" value="Genomic_DNA"/>
</dbReference>
<accession>A0AAE1ERA5</accession>
<comment type="similarity">
    <text evidence="1">Belongs to the ATP synthase subunit s family.</text>
</comment>
<evidence type="ECO:0000313" key="4">
    <source>
        <dbReference type="Proteomes" id="UP001286313"/>
    </source>
</evidence>
<dbReference type="FunFam" id="3.80.10.10:FF:000168">
    <property type="entry name" value="Distal membrane arm assembly complex 2"/>
    <property type="match status" value="1"/>
</dbReference>
<name>A0AAE1ERA5_PETCI</name>
<dbReference type="GO" id="GO:0005737">
    <property type="term" value="C:cytoplasm"/>
    <property type="evidence" value="ECO:0007669"/>
    <property type="project" value="TreeGrafter"/>
</dbReference>
<evidence type="ECO:0000313" key="3">
    <source>
        <dbReference type="EMBL" id="KAK3860040.1"/>
    </source>
</evidence>
<dbReference type="SMART" id="SM00367">
    <property type="entry name" value="LRR_CC"/>
    <property type="match status" value="2"/>
</dbReference>
<dbReference type="PANTHER" id="PTHR13382">
    <property type="entry name" value="MITOCHONDRIAL ATP SYNTHASE COUPLING FACTOR B"/>
    <property type="match status" value="1"/>
</dbReference>
<organism evidence="3 4">
    <name type="scientific">Petrolisthes cinctipes</name>
    <name type="common">Flat porcelain crab</name>
    <dbReference type="NCBI Taxonomy" id="88211"/>
    <lineage>
        <taxon>Eukaryota</taxon>
        <taxon>Metazoa</taxon>
        <taxon>Ecdysozoa</taxon>
        <taxon>Arthropoda</taxon>
        <taxon>Crustacea</taxon>
        <taxon>Multicrustacea</taxon>
        <taxon>Malacostraca</taxon>
        <taxon>Eumalacostraca</taxon>
        <taxon>Eucarida</taxon>
        <taxon>Decapoda</taxon>
        <taxon>Pleocyemata</taxon>
        <taxon>Anomura</taxon>
        <taxon>Galatheoidea</taxon>
        <taxon>Porcellanidae</taxon>
        <taxon>Petrolisthes</taxon>
    </lineage>
</organism>
<reference evidence="3" key="1">
    <citation type="submission" date="2023-10" db="EMBL/GenBank/DDBJ databases">
        <title>Genome assemblies of two species of porcelain crab, Petrolisthes cinctipes and Petrolisthes manimaculis (Anomura: Porcellanidae).</title>
        <authorList>
            <person name="Angst P."/>
        </authorList>
    </citation>
    <scope>NUCLEOTIDE SEQUENCE</scope>
    <source>
        <strain evidence="3">PB745_01</strain>
        <tissue evidence="3">Gill</tissue>
    </source>
</reference>
<dbReference type="SUPFAM" id="SSF52047">
    <property type="entry name" value="RNI-like"/>
    <property type="match status" value="1"/>
</dbReference>